<accession>A0A6C0IV96</accession>
<evidence type="ECO:0000256" key="2">
    <source>
        <dbReference type="SAM" id="Phobius"/>
    </source>
</evidence>
<evidence type="ECO:0000313" key="3">
    <source>
        <dbReference type="EMBL" id="QHT96375.1"/>
    </source>
</evidence>
<organism evidence="3">
    <name type="scientific">viral metagenome</name>
    <dbReference type="NCBI Taxonomy" id="1070528"/>
    <lineage>
        <taxon>unclassified sequences</taxon>
        <taxon>metagenomes</taxon>
        <taxon>organismal metagenomes</taxon>
    </lineage>
</organism>
<keyword evidence="2" id="KW-0472">Membrane</keyword>
<evidence type="ECO:0000256" key="1">
    <source>
        <dbReference type="SAM" id="MobiDB-lite"/>
    </source>
</evidence>
<keyword evidence="2" id="KW-0812">Transmembrane</keyword>
<name>A0A6C0IV96_9ZZZZ</name>
<reference evidence="3" key="1">
    <citation type="journal article" date="2020" name="Nature">
        <title>Giant virus diversity and host interactions through global metagenomics.</title>
        <authorList>
            <person name="Schulz F."/>
            <person name="Roux S."/>
            <person name="Paez-Espino D."/>
            <person name="Jungbluth S."/>
            <person name="Walsh D.A."/>
            <person name="Denef V.J."/>
            <person name="McMahon K.D."/>
            <person name="Konstantinidis K.T."/>
            <person name="Eloe-Fadrosh E.A."/>
            <person name="Kyrpides N.C."/>
            <person name="Woyke T."/>
        </authorList>
    </citation>
    <scope>NUCLEOTIDE SEQUENCE</scope>
    <source>
        <strain evidence="3">GVMAG-M-3300024302-11</strain>
    </source>
</reference>
<protein>
    <submittedName>
        <fullName evidence="3">Uncharacterized protein</fullName>
    </submittedName>
</protein>
<feature type="transmembrane region" description="Helical" evidence="2">
    <location>
        <begin position="911"/>
        <end position="931"/>
    </location>
</feature>
<feature type="compositionally biased region" description="Acidic residues" evidence="1">
    <location>
        <begin position="1574"/>
        <end position="1592"/>
    </location>
</feature>
<keyword evidence="2" id="KW-1133">Transmembrane helix</keyword>
<feature type="transmembrane region" description="Helical" evidence="2">
    <location>
        <begin position="852"/>
        <end position="872"/>
    </location>
</feature>
<feature type="region of interest" description="Disordered" evidence="1">
    <location>
        <begin position="1574"/>
        <end position="1600"/>
    </location>
</feature>
<sequence length="1600" mass="189371">MYINKLDDLFDNTINNFYNFLNEKKAFIEFKKDINFITIQNYIISLIKEFMETRVIEKSILEIITNKNNLNTVIDIIKRYIAFYIYLSIAYMYTEGRDLYTTNIIETSKNQKYNTYHIENFFNSENNAKLVSFFNDIKNLITVIKIGKTMEQIKIILGNNPVKFESTIKIVNNLGEDYIIEYILINENMHNIIKTIIFRFIYLSEEKEDIIRILKQEEELEGDYKYIEVVYSKESKLVDFTLIQKFLSLQQIRSGLAEEIYEYLEENKIEKELNIKEPKDYVQYLISNGILVPITEDFLRYHKDSEKYDSDTLVADNDIKERDATKIKYIINKMNKVKNMHSSIYDKNPKLKLDAQNLYYKPLDYKEAILYNDTEEIKIIQKLEESEKTSDLDLLGDLENIRRYAYVNYKDFSKDGFKFRPEKPTKCIRYTNITHKNSKNNKIEFRVGNDNLDINIVGFVWNPSKISLDCFNKSNLVDVTKLLKTDNGFLGFQKIMKDTFSKKKRVLFYWLFDISKDKPSLDNYVNLSNLNMSSSIFNLIIEVYKTYTNSVENKLIKYIDSFKELGNYDIENILKKYNNKYIDFKFDKQIRNRGLNYSLMNKLIEKEIIDDEIDNIIPGKSGNIIKLPSIKIPKLNENIIIVSSKDMSEETIIDIGIEPICLHYVKWKEINKLAKLKNDEFSQTVFDFVKQYVRENDNSEFICKSCSEVLDLKKYVFEGTYIAELDTFMTTSLAVGQELKKIPKYAKYTRTISNIEKNIEKIAFMVNLNNLIGNVPVIKLRRKMVVKDAIDLLLIHTDYLRNQPKDRAATYLNKYGIIPELSNLFFFELTDDIFLTSSEDTDYYKLIKYNNVLSYILFIIITDLNAGQILSLKDDKRCNFYLFSKLKESIFGKLYIRINQKEKIRALNLPLFCYVIYYFSCVMVSNFVWLWNIKEKEKFNTIIQSTIIHTMFDLINSVLEADIYLEEKNYLYGIIATRLRVKLEHIFDDKDILHTLEESSNLNIKTDETTQKVSFVTKKIKFISLENNQDISSKDSDTTLYLNPSYCDTKTKRISRYPNKLPNNELSVTTNCPDGKFHKWSVKDNELICSLCNQKYEKIQKEKLLSTEDNYQSVINQLKFEQYRKLLNEYCTTGELHDFDSDNVCSKCKINPDTYTYTQKDLDKFEKNMSDINNKKQLINIKNTQEYVSQQQKDSSKSKKIITKFLKRYNTYTKNKLVNYIDDFIDSIIKILTKKIKIDDVDIYLKDTYYFVDHDYLGINTKSGFKIFESENKIVFEKNNKQFNKDVFYYKDRIKNVTVYYDAISKQYLGYLENNKLFVQKSASYLKVILSIRDKILLLGLSSSYTNKDDFESRYKKLDDTVLVDMIIRKRVINLKQIINRTISIIYRVKNNKKEESMYSIKEKDIINTFIKSIKKFNVKNKDKSKSIFKHWKYISNKTNVEELPETLKIDTNNNYINTTFIESLNNLDSKLLFFFIYNLNRLLEYNEQQVNKSTLALLVVRLIEYNFDQYYIPVDNVKVRRFQELLSVDAPNMDDSLRIVGSYEELLNSQEIDDIPTNMTTEEYDDMVYDMQEENDALDLDDNTEEDEEDGSNYIGEIE</sequence>
<dbReference type="EMBL" id="MN740256">
    <property type="protein sequence ID" value="QHT96375.1"/>
    <property type="molecule type" value="Genomic_DNA"/>
</dbReference>
<proteinExistence type="predicted"/>